<accession>A0A6N4X5T5</accession>
<evidence type="ECO:0000313" key="2">
    <source>
        <dbReference type="Proteomes" id="UP000445144"/>
    </source>
</evidence>
<protein>
    <recommendedName>
        <fullName evidence="3">CarboxypepD_reg-like domain-containing protein</fullName>
    </recommendedName>
</protein>
<dbReference type="SUPFAM" id="SSF49464">
    <property type="entry name" value="Carboxypeptidase regulatory domain-like"/>
    <property type="match status" value="1"/>
</dbReference>
<reference evidence="1 2" key="1">
    <citation type="submission" date="2020-01" db="EMBL/GenBank/DDBJ databases">
        <authorList>
            <person name="Rodrigo-Torres L."/>
            <person name="Arahal R. D."/>
            <person name="Lucena T."/>
        </authorList>
    </citation>
    <scope>NUCLEOTIDE SEQUENCE [LARGE SCALE GENOMIC DNA]</scope>
    <source>
        <strain evidence="1 2">CECT 9293</strain>
    </source>
</reference>
<dbReference type="InterPro" id="IPR008969">
    <property type="entry name" value="CarboxyPept-like_regulatory"/>
</dbReference>
<dbReference type="AlphaFoldDB" id="A0A6N4X5T5"/>
<dbReference type="Proteomes" id="UP000445144">
    <property type="component" value="Unassembled WGS sequence"/>
</dbReference>
<name>A0A6N4X5T5_9FLAO</name>
<keyword evidence="2" id="KW-1185">Reference proteome</keyword>
<evidence type="ECO:0008006" key="3">
    <source>
        <dbReference type="Google" id="ProtNLM"/>
    </source>
</evidence>
<dbReference type="Pfam" id="PF13715">
    <property type="entry name" value="CarbopepD_reg_2"/>
    <property type="match status" value="1"/>
</dbReference>
<sequence>MKIILALFYKKLPVKIKLLFILFIIFFFKINAQSYIFGKVDSEDGVEIPDVTVINIRTDERAMTNNDGHFMISGKVGDELRFVKLGYERINKKITSENNNVPINIILIKAATLIAEVEIKKGITGDLKMDVKNLNKPKKVEKLINEIDRYIVRKSDPRILAARSGEFVQPKGQGFSVGKVKNKWDDIDLMNYIKVNLGDTYFTDLKIDKANIQHFIFYVLAGGFERKNILKYGFCSDTDMYRFQGAVLSRVASYRSPQTSK</sequence>
<gene>
    <name evidence="1" type="ORF">CHRY9293_00530</name>
</gene>
<proteinExistence type="predicted"/>
<evidence type="ECO:0000313" key="1">
    <source>
        <dbReference type="EMBL" id="CAA7194196.1"/>
    </source>
</evidence>
<dbReference type="RefSeq" id="WP_228455448.1">
    <property type="nucleotide sequence ID" value="NZ_CACVBR010000003.1"/>
</dbReference>
<dbReference type="EMBL" id="CACVBR010000003">
    <property type="protein sequence ID" value="CAA7194196.1"/>
    <property type="molecule type" value="Genomic_DNA"/>
</dbReference>
<organism evidence="1 2">
    <name type="scientific">Chryseobacterium potabilaquae</name>
    <dbReference type="NCBI Taxonomy" id="2675057"/>
    <lineage>
        <taxon>Bacteria</taxon>
        <taxon>Pseudomonadati</taxon>
        <taxon>Bacteroidota</taxon>
        <taxon>Flavobacteriia</taxon>
        <taxon>Flavobacteriales</taxon>
        <taxon>Weeksellaceae</taxon>
        <taxon>Chryseobacterium group</taxon>
        <taxon>Chryseobacterium</taxon>
    </lineage>
</organism>